<evidence type="ECO:0000313" key="3">
    <source>
        <dbReference type="Proteomes" id="UP000242972"/>
    </source>
</evidence>
<evidence type="ECO:0000259" key="1">
    <source>
        <dbReference type="Pfam" id="PF12146"/>
    </source>
</evidence>
<dbReference type="Pfam" id="PF12146">
    <property type="entry name" value="Hydrolase_4"/>
    <property type="match status" value="1"/>
</dbReference>
<evidence type="ECO:0000313" key="2">
    <source>
        <dbReference type="EMBL" id="PSR28374.1"/>
    </source>
</evidence>
<protein>
    <submittedName>
        <fullName evidence="2">Alpha/beta hydrolase</fullName>
    </submittedName>
</protein>
<dbReference type="InterPro" id="IPR029058">
    <property type="entry name" value="AB_hydrolase_fold"/>
</dbReference>
<name>A0A2T2X1K9_9FIRM</name>
<keyword evidence="2" id="KW-0378">Hydrolase</keyword>
<reference evidence="2 3" key="1">
    <citation type="journal article" date="2014" name="BMC Genomics">
        <title>Comparison of environmental and isolate Sulfobacillus genomes reveals diverse carbon, sulfur, nitrogen, and hydrogen metabolisms.</title>
        <authorList>
            <person name="Justice N.B."/>
            <person name="Norman A."/>
            <person name="Brown C.T."/>
            <person name="Singh A."/>
            <person name="Thomas B.C."/>
            <person name="Banfield J.F."/>
        </authorList>
    </citation>
    <scope>NUCLEOTIDE SEQUENCE [LARGE SCALE GENOMIC DNA]</scope>
    <source>
        <strain evidence="2">AMDSBA4</strain>
    </source>
</reference>
<proteinExistence type="predicted"/>
<feature type="non-terminal residue" evidence="2">
    <location>
        <position position="81"/>
    </location>
</feature>
<dbReference type="Proteomes" id="UP000242972">
    <property type="component" value="Unassembled WGS sequence"/>
</dbReference>
<comment type="caution">
    <text evidence="2">The sequence shown here is derived from an EMBL/GenBank/DDBJ whole genome shotgun (WGS) entry which is preliminary data.</text>
</comment>
<dbReference type="GO" id="GO:0016787">
    <property type="term" value="F:hydrolase activity"/>
    <property type="evidence" value="ECO:0007669"/>
    <property type="project" value="UniProtKB-KW"/>
</dbReference>
<accession>A0A2T2X1K9</accession>
<sequence>MGNITVYAQYISHHPSLFVRTIDVRHPRAQMLFLHASAVHSDFYLPMAIQLAEAGIRVWLPDLRGHGRSEGRRGHIGHFDT</sequence>
<organism evidence="2 3">
    <name type="scientific">Sulfobacillus benefaciens</name>
    <dbReference type="NCBI Taxonomy" id="453960"/>
    <lineage>
        <taxon>Bacteria</taxon>
        <taxon>Bacillati</taxon>
        <taxon>Bacillota</taxon>
        <taxon>Clostridia</taxon>
        <taxon>Eubacteriales</taxon>
        <taxon>Clostridiales Family XVII. Incertae Sedis</taxon>
        <taxon>Sulfobacillus</taxon>
    </lineage>
</organism>
<dbReference type="InterPro" id="IPR022742">
    <property type="entry name" value="Hydrolase_4"/>
</dbReference>
<feature type="domain" description="Serine aminopeptidase S33" evidence="1">
    <location>
        <begin position="26"/>
        <end position="80"/>
    </location>
</feature>
<dbReference type="Gene3D" id="3.40.50.1820">
    <property type="entry name" value="alpha/beta hydrolase"/>
    <property type="match status" value="1"/>
</dbReference>
<dbReference type="AlphaFoldDB" id="A0A2T2X1K9"/>
<gene>
    <name evidence="2" type="ORF">C7B46_19035</name>
</gene>
<dbReference type="EMBL" id="PXYW01000097">
    <property type="protein sequence ID" value="PSR28374.1"/>
    <property type="molecule type" value="Genomic_DNA"/>
</dbReference>
<dbReference type="SUPFAM" id="SSF53474">
    <property type="entry name" value="alpha/beta-Hydrolases"/>
    <property type="match status" value="1"/>
</dbReference>